<dbReference type="Proteomes" id="UP000294824">
    <property type="component" value="Unassembled WGS sequence"/>
</dbReference>
<dbReference type="InterPro" id="IPR032577">
    <property type="entry name" value="DUF4920"/>
</dbReference>
<dbReference type="Pfam" id="PF16267">
    <property type="entry name" value="DUF4920"/>
    <property type="match status" value="1"/>
</dbReference>
<keyword evidence="2" id="KW-1185">Reference proteome</keyword>
<dbReference type="EMBL" id="SORL01000001">
    <property type="protein sequence ID" value="TDY65501.1"/>
    <property type="molecule type" value="Genomic_DNA"/>
</dbReference>
<evidence type="ECO:0000313" key="1">
    <source>
        <dbReference type="EMBL" id="TDY65501.1"/>
    </source>
</evidence>
<dbReference type="RefSeq" id="WP_042500055.1">
    <property type="nucleotide sequence ID" value="NZ_SORL01000001.1"/>
</dbReference>
<proteinExistence type="predicted"/>
<organism evidence="1 2">
    <name type="scientific">Algibacter lectus</name>
    <dbReference type="NCBI Taxonomy" id="221126"/>
    <lineage>
        <taxon>Bacteria</taxon>
        <taxon>Pseudomonadati</taxon>
        <taxon>Bacteroidota</taxon>
        <taxon>Flavobacteriia</taxon>
        <taxon>Flavobacteriales</taxon>
        <taxon>Flavobacteriaceae</taxon>
        <taxon>Algibacter</taxon>
    </lineage>
</organism>
<evidence type="ECO:0000313" key="2">
    <source>
        <dbReference type="Proteomes" id="UP000294824"/>
    </source>
</evidence>
<name>A0A4R8MII7_9FLAO</name>
<reference evidence="1 2" key="1">
    <citation type="submission" date="2019-03" db="EMBL/GenBank/DDBJ databases">
        <title>Genomic Encyclopedia of Type Strains, Phase III (KMG-III): the genomes of soil and plant-associated and newly described type strains.</title>
        <authorList>
            <person name="Whitman W."/>
        </authorList>
    </citation>
    <scope>NUCLEOTIDE SEQUENCE [LARGE SCALE GENOMIC DNA]</scope>
    <source>
        <strain evidence="1 2">CECT 8301</strain>
    </source>
</reference>
<gene>
    <name evidence="1" type="ORF">DFQ06_0105</name>
</gene>
<dbReference type="PROSITE" id="PS51257">
    <property type="entry name" value="PROKAR_LIPOPROTEIN"/>
    <property type="match status" value="1"/>
</dbReference>
<dbReference type="AlphaFoldDB" id="A0A4R8MII7"/>
<protein>
    <submittedName>
        <fullName evidence="1">Uncharacterized protein DUF4920</fullName>
    </submittedName>
</protein>
<accession>A0A4R8MII7</accession>
<sequence length="167" mass="18581">MKSLFLTFICVFFMISCKKKADVQQAEPTKTETISYASFGNKIIADDAIPAISMASHYKSMNVGDSIPSKIKAKVNSVCQAKGCWMRLDLEDGNEVMVKFKDYGFFMPKDISGQEVIINGNAFVSEVSVDEQRHYAADAGKTKEEIEQIIAPKRTFSFEADGVLLKQ</sequence>
<comment type="caution">
    <text evidence="1">The sequence shown here is derived from an EMBL/GenBank/DDBJ whole genome shotgun (WGS) entry which is preliminary data.</text>
</comment>